<dbReference type="EMBL" id="CP101185">
    <property type="protein sequence ID" value="UYV97657.1"/>
    <property type="molecule type" value="Genomic_DNA"/>
</dbReference>
<feature type="domain" description="Phosphatidic acid phosphatase type 2/haloperoxidase" evidence="2">
    <location>
        <begin position="96"/>
        <end position="199"/>
    </location>
</feature>
<dbReference type="PANTHER" id="PTHR14969:SF13">
    <property type="entry name" value="AT30094P"/>
    <property type="match status" value="1"/>
</dbReference>
<protein>
    <submittedName>
        <fullName evidence="3">Phosphatase PAP2 family protein</fullName>
    </submittedName>
</protein>
<keyword evidence="1" id="KW-0472">Membrane</keyword>
<feature type="transmembrane region" description="Helical" evidence="1">
    <location>
        <begin position="184"/>
        <end position="202"/>
    </location>
</feature>
<dbReference type="SMART" id="SM00014">
    <property type="entry name" value="acidPPc"/>
    <property type="match status" value="1"/>
</dbReference>
<dbReference type="Gene3D" id="1.20.144.10">
    <property type="entry name" value="Phosphatidic acid phosphatase type 2/haloperoxidase"/>
    <property type="match status" value="2"/>
</dbReference>
<feature type="transmembrane region" description="Helical" evidence="1">
    <location>
        <begin position="70"/>
        <end position="90"/>
    </location>
</feature>
<dbReference type="Pfam" id="PF01569">
    <property type="entry name" value="PAP2"/>
    <property type="match status" value="1"/>
</dbReference>
<dbReference type="SUPFAM" id="SSF48317">
    <property type="entry name" value="Acid phosphatase/Vanadium-dependent haloperoxidase"/>
    <property type="match status" value="1"/>
</dbReference>
<feature type="transmembrane region" description="Helical" evidence="1">
    <location>
        <begin position="97"/>
        <end position="117"/>
    </location>
</feature>
<dbReference type="AlphaFoldDB" id="A0AAX3EKM2"/>
<gene>
    <name evidence="3" type="ORF">NL394_21965</name>
</gene>
<dbReference type="Proteomes" id="UP001163293">
    <property type="component" value="Chromosome"/>
</dbReference>
<name>A0AAX3EKM2_PAEUR</name>
<dbReference type="RefSeq" id="WP_069696583.1">
    <property type="nucleotide sequence ID" value="NZ_CP043010.1"/>
</dbReference>
<proteinExistence type="predicted"/>
<dbReference type="PANTHER" id="PTHR14969">
    <property type="entry name" value="SPHINGOSINE-1-PHOSPHATE PHOSPHOHYDROLASE"/>
    <property type="match status" value="1"/>
</dbReference>
<evidence type="ECO:0000256" key="1">
    <source>
        <dbReference type="SAM" id="Phobius"/>
    </source>
</evidence>
<dbReference type="InterPro" id="IPR036938">
    <property type="entry name" value="PAP2/HPO_sf"/>
</dbReference>
<organism evidence="3 4">
    <name type="scientific">Paenarthrobacter ureafaciens</name>
    <dbReference type="NCBI Taxonomy" id="37931"/>
    <lineage>
        <taxon>Bacteria</taxon>
        <taxon>Bacillati</taxon>
        <taxon>Actinomycetota</taxon>
        <taxon>Actinomycetes</taxon>
        <taxon>Micrococcales</taxon>
        <taxon>Micrococcaceae</taxon>
        <taxon>Paenarthrobacter</taxon>
    </lineage>
</organism>
<evidence type="ECO:0000313" key="4">
    <source>
        <dbReference type="Proteomes" id="UP001163293"/>
    </source>
</evidence>
<keyword evidence="4" id="KW-1185">Reference proteome</keyword>
<evidence type="ECO:0000313" key="3">
    <source>
        <dbReference type="EMBL" id="UYV97657.1"/>
    </source>
</evidence>
<keyword evidence="1" id="KW-1133">Transmembrane helix</keyword>
<dbReference type="InterPro" id="IPR000326">
    <property type="entry name" value="PAP2/HPO"/>
</dbReference>
<reference evidence="3" key="1">
    <citation type="submission" date="2022-07" db="EMBL/GenBank/DDBJ databases">
        <authorList>
            <person name="Wu T."/>
        </authorList>
    </citation>
    <scope>NUCLEOTIDE SEQUENCE</scope>
    <source>
        <strain evidence="3">SD-1</strain>
    </source>
</reference>
<keyword evidence="1" id="KW-0812">Transmembrane</keyword>
<sequence>MPRILEPRHRPSSLLVAPAALLLTAFLVPGLLILAGQGEPAFNGVDTQWQALIFTLHSPFWDQVNAFLNWLGYVGVLILEVLLVAVLLLWRRPKMALFSALAALIALGVTQLAKAVVGRDRPEGAKVLTDTGSYPSGHVSATAVFLMTLVLLTGKLWFKLLAIAGILVTMASRTYLSAHWLSDVLGGACVGVGVTLLLWVPFMKICIQENLSAATSPVWQARASRRQPAEGQPE</sequence>
<evidence type="ECO:0000259" key="2">
    <source>
        <dbReference type="SMART" id="SM00014"/>
    </source>
</evidence>
<dbReference type="CDD" id="cd03392">
    <property type="entry name" value="PAP2_like_2"/>
    <property type="match status" value="1"/>
</dbReference>
<accession>A0AAX3EKM2</accession>
<feature type="transmembrane region" description="Helical" evidence="1">
    <location>
        <begin position="12"/>
        <end position="35"/>
    </location>
</feature>